<dbReference type="CDD" id="cd09083">
    <property type="entry name" value="EEP-1"/>
    <property type="match status" value="1"/>
</dbReference>
<dbReference type="InterPro" id="IPR050410">
    <property type="entry name" value="CCR4/nocturin_mRNA_transcr"/>
</dbReference>
<dbReference type="Pfam" id="PF03372">
    <property type="entry name" value="Exo_endo_phos"/>
    <property type="match status" value="1"/>
</dbReference>
<feature type="chain" id="PRO_5001998251" description="Endonuclease/exonuclease/phosphatase domain-containing protein" evidence="1">
    <location>
        <begin position="20"/>
        <end position="288"/>
    </location>
</feature>
<sequence length="288" mass="32512">MKRVPLLLCSVLNIISAYAQKTAPSTSFEVMTYNIRYANDYDEAPNRWHEDRKEKVLQMIKMFNPNILGLQEVLSPQLHFLEKGLKVKLYGVGREDGKEQGEHSALAAFRGNTVRKWGYFWLSETPNQPGKGWDAACERIATWAIVAPTHTKREVLVMNVHLDHVGKEARLRSVDLLLQAIDSLAKGRPAVLMGDFNASPDDPVIKKLTDTGNPLHLKDSRTLSPVVLGPRWSYQEFGSLPEDKRVLIDYIFVRGEIDVLYYAVLDITTGQGNFPSDHCPVVVSLRLK</sequence>
<dbReference type="OrthoDB" id="9793162at2"/>
<dbReference type="InterPro" id="IPR036691">
    <property type="entry name" value="Endo/exonu/phosph_ase_sf"/>
</dbReference>
<dbReference type="Gene3D" id="3.60.10.10">
    <property type="entry name" value="Endonuclease/exonuclease/phosphatase"/>
    <property type="match status" value="1"/>
</dbReference>
<evidence type="ECO:0000313" key="4">
    <source>
        <dbReference type="Proteomes" id="UP000030103"/>
    </source>
</evidence>
<dbReference type="PANTHER" id="PTHR12121">
    <property type="entry name" value="CARBON CATABOLITE REPRESSOR PROTEIN 4"/>
    <property type="match status" value="1"/>
</dbReference>
<proteinExistence type="predicted"/>
<gene>
    <name evidence="3" type="ORF">HQ47_04415</name>
</gene>
<dbReference type="Proteomes" id="UP000030103">
    <property type="component" value="Unassembled WGS sequence"/>
</dbReference>
<dbReference type="AlphaFoldDB" id="A0A0A2ECZ9"/>
<dbReference type="EMBL" id="JRFA01000014">
    <property type="protein sequence ID" value="KGN74309.1"/>
    <property type="molecule type" value="Genomic_DNA"/>
</dbReference>
<evidence type="ECO:0000259" key="2">
    <source>
        <dbReference type="Pfam" id="PF03372"/>
    </source>
</evidence>
<reference evidence="3 4" key="1">
    <citation type="submission" date="2014-09" db="EMBL/GenBank/DDBJ databases">
        <title>Draft Genome Sequence of Porphyromonas macacae COT-192_OH2859.</title>
        <authorList>
            <person name="Wallis C."/>
            <person name="Deusch O."/>
            <person name="O'Flynn C."/>
            <person name="Davis I."/>
            <person name="Horsfall A."/>
            <person name="Kirkwood N."/>
            <person name="Harris S."/>
            <person name="Eisen J.A."/>
            <person name="Coil D.A."/>
            <person name="Darling A.E."/>
            <person name="Jospin G."/>
            <person name="Alexiev A."/>
        </authorList>
    </citation>
    <scope>NUCLEOTIDE SEQUENCE [LARGE SCALE GENOMIC DNA]</scope>
    <source>
        <strain evidence="4">COT-192 OH2859</strain>
    </source>
</reference>
<protein>
    <recommendedName>
        <fullName evidence="2">Endonuclease/exonuclease/phosphatase domain-containing protein</fullName>
    </recommendedName>
</protein>
<evidence type="ECO:0000313" key="3">
    <source>
        <dbReference type="EMBL" id="KGN74309.1"/>
    </source>
</evidence>
<dbReference type="PANTHER" id="PTHR12121:SF36">
    <property type="entry name" value="ENDONUCLEASE_EXONUCLEASE_PHOSPHATASE DOMAIN-CONTAINING PROTEIN"/>
    <property type="match status" value="1"/>
</dbReference>
<feature type="signal peptide" evidence="1">
    <location>
        <begin position="1"/>
        <end position="19"/>
    </location>
</feature>
<feature type="domain" description="Endonuclease/exonuclease/phosphatase" evidence="2">
    <location>
        <begin position="31"/>
        <end position="278"/>
    </location>
</feature>
<accession>A0A0A2ECZ9</accession>
<dbReference type="InterPro" id="IPR005135">
    <property type="entry name" value="Endo/exonuclease/phosphatase"/>
</dbReference>
<dbReference type="RefSeq" id="WP_036873626.1">
    <property type="nucleotide sequence ID" value="NZ_JBGYTE010000046.1"/>
</dbReference>
<keyword evidence="4" id="KW-1185">Reference proteome</keyword>
<dbReference type="SUPFAM" id="SSF56219">
    <property type="entry name" value="DNase I-like"/>
    <property type="match status" value="1"/>
</dbReference>
<comment type="caution">
    <text evidence="3">The sequence shown here is derived from an EMBL/GenBank/DDBJ whole genome shotgun (WGS) entry which is preliminary data.</text>
</comment>
<evidence type="ECO:0000256" key="1">
    <source>
        <dbReference type="SAM" id="SignalP"/>
    </source>
</evidence>
<name>A0A0A2ECZ9_9PORP</name>
<organism evidence="3 4">
    <name type="scientific">Porphyromonas macacae</name>
    <dbReference type="NCBI Taxonomy" id="28115"/>
    <lineage>
        <taxon>Bacteria</taxon>
        <taxon>Pseudomonadati</taxon>
        <taxon>Bacteroidota</taxon>
        <taxon>Bacteroidia</taxon>
        <taxon>Bacteroidales</taxon>
        <taxon>Porphyromonadaceae</taxon>
        <taxon>Porphyromonas</taxon>
    </lineage>
</organism>
<dbReference type="eggNOG" id="COG3568">
    <property type="taxonomic scope" value="Bacteria"/>
</dbReference>
<keyword evidence="1" id="KW-0732">Signal</keyword>
<dbReference type="STRING" id="28115.HQ47_04415"/>
<dbReference type="GO" id="GO:0000175">
    <property type="term" value="F:3'-5'-RNA exonuclease activity"/>
    <property type="evidence" value="ECO:0007669"/>
    <property type="project" value="TreeGrafter"/>
</dbReference>